<feature type="transmembrane region" description="Helical" evidence="1">
    <location>
        <begin position="277"/>
        <end position="294"/>
    </location>
</feature>
<dbReference type="PANTHER" id="PTHR23028">
    <property type="entry name" value="ACETYLTRANSFERASE"/>
    <property type="match status" value="1"/>
</dbReference>
<protein>
    <submittedName>
        <fullName evidence="4">Exopolysaccharide production protein ExoZ</fullName>
    </submittedName>
</protein>
<name>A0A7W9S6H1_9HYPH</name>
<evidence type="ECO:0000313" key="4">
    <source>
        <dbReference type="EMBL" id="MBB6013903.1"/>
    </source>
</evidence>
<keyword evidence="1" id="KW-0472">Membrane</keyword>
<dbReference type="Pfam" id="PF01757">
    <property type="entry name" value="Acyl_transf_3"/>
    <property type="match status" value="1"/>
</dbReference>
<reference evidence="4 5" key="1">
    <citation type="submission" date="2020-08" db="EMBL/GenBank/DDBJ databases">
        <title>Genomic Encyclopedia of Type Strains, Phase IV (KMG-IV): sequencing the most valuable type-strain genomes for metagenomic binning, comparative biology and taxonomic classification.</title>
        <authorList>
            <person name="Goeker M."/>
        </authorList>
    </citation>
    <scope>NUCLEOTIDE SEQUENCE [LARGE SCALE GENOMIC DNA]</scope>
    <source>
        <strain evidence="4 5">DSM 11099</strain>
    </source>
</reference>
<dbReference type="GO" id="GO:0016020">
    <property type="term" value="C:membrane"/>
    <property type="evidence" value="ECO:0007669"/>
    <property type="project" value="TreeGrafter"/>
</dbReference>
<keyword evidence="5" id="KW-1185">Reference proteome</keyword>
<evidence type="ECO:0000313" key="5">
    <source>
        <dbReference type="Proteomes" id="UP000533306"/>
    </source>
</evidence>
<accession>A0A7W9S6H1</accession>
<evidence type="ECO:0000256" key="1">
    <source>
        <dbReference type="SAM" id="Phobius"/>
    </source>
</evidence>
<evidence type="ECO:0000259" key="3">
    <source>
        <dbReference type="Pfam" id="PF01757"/>
    </source>
</evidence>
<dbReference type="RefSeq" id="WP_183832093.1">
    <property type="nucleotide sequence ID" value="NZ_JACHEU010000003.1"/>
</dbReference>
<comment type="caution">
    <text evidence="4">The sequence shown here is derived from an EMBL/GenBank/DDBJ whole genome shotgun (WGS) entry which is preliminary data.</text>
</comment>
<keyword evidence="1" id="KW-0812">Transmembrane</keyword>
<keyword evidence="2" id="KW-0732">Signal</keyword>
<proteinExistence type="predicted"/>
<keyword evidence="1" id="KW-1133">Transmembrane helix</keyword>
<dbReference type="EMBL" id="JACHEU010000003">
    <property type="protein sequence ID" value="MBB6013903.1"/>
    <property type="molecule type" value="Genomic_DNA"/>
</dbReference>
<feature type="transmembrane region" description="Helical" evidence="1">
    <location>
        <begin position="306"/>
        <end position="324"/>
    </location>
</feature>
<dbReference type="GO" id="GO:0016747">
    <property type="term" value="F:acyltransferase activity, transferring groups other than amino-acyl groups"/>
    <property type="evidence" value="ECO:0007669"/>
    <property type="project" value="InterPro"/>
</dbReference>
<feature type="chain" id="PRO_5031039094" evidence="2">
    <location>
        <begin position="24"/>
        <end position="355"/>
    </location>
</feature>
<gene>
    <name evidence="4" type="ORF">HNR59_003297</name>
</gene>
<feature type="transmembrane region" description="Helical" evidence="1">
    <location>
        <begin position="236"/>
        <end position="257"/>
    </location>
</feature>
<sequence length="355" mass="38553">MKKLYSVQYLRACAALLVLFAHAFSHQIGADDPVIIAAGRLGVILFFVISGFIMVYISGSGPFSAPVFLKRRAIRIVPLYWIFTSLAALLAALAPDLFQTTVFTWSHYLQSLAFIVHEAPERGGASPILSLGWTLNYEVYFYIVFAALAFLGLSARVYALTVFFVAMWLAGLLLAPSSPVLEFYLGVSPLAFVIGAWIGRRYLDGGFASEAGHVRLLALVAIAGVALVFVDDGTPLLKQIGFAGQVLWAASLLLLGLILEPKIRHLKLLEQLGDASYALYLSHIFVIGAVAYLAKRFVGYEHPATVFLVSLVSIVTACIASLVIHELVEKPVLRILNGRRKVKGAAHPHAATGNR</sequence>
<feature type="transmembrane region" description="Helical" evidence="1">
    <location>
        <begin position="78"/>
        <end position="98"/>
    </location>
</feature>
<dbReference type="PANTHER" id="PTHR23028:SF131">
    <property type="entry name" value="BLR2367 PROTEIN"/>
    <property type="match status" value="1"/>
</dbReference>
<feature type="transmembrane region" description="Helical" evidence="1">
    <location>
        <begin position="157"/>
        <end position="175"/>
    </location>
</feature>
<feature type="transmembrane region" description="Helical" evidence="1">
    <location>
        <begin position="128"/>
        <end position="150"/>
    </location>
</feature>
<dbReference type="AlphaFoldDB" id="A0A7W9S6H1"/>
<dbReference type="InterPro" id="IPR050879">
    <property type="entry name" value="Acyltransferase_3"/>
</dbReference>
<feature type="domain" description="Acyltransferase 3" evidence="3">
    <location>
        <begin position="5"/>
        <end position="320"/>
    </location>
</feature>
<dbReference type="Proteomes" id="UP000533306">
    <property type="component" value="Unassembled WGS sequence"/>
</dbReference>
<feature type="signal peptide" evidence="2">
    <location>
        <begin position="1"/>
        <end position="23"/>
    </location>
</feature>
<dbReference type="GO" id="GO:0000271">
    <property type="term" value="P:polysaccharide biosynthetic process"/>
    <property type="evidence" value="ECO:0007669"/>
    <property type="project" value="TreeGrafter"/>
</dbReference>
<dbReference type="InterPro" id="IPR002656">
    <property type="entry name" value="Acyl_transf_3_dom"/>
</dbReference>
<feature type="transmembrane region" description="Helical" evidence="1">
    <location>
        <begin position="181"/>
        <end position="199"/>
    </location>
</feature>
<feature type="transmembrane region" description="Helical" evidence="1">
    <location>
        <begin position="211"/>
        <end position="230"/>
    </location>
</feature>
<evidence type="ECO:0000256" key="2">
    <source>
        <dbReference type="SAM" id="SignalP"/>
    </source>
</evidence>
<organism evidence="4 5">
    <name type="scientific">Aquamicrobium lusatiense</name>
    <dbReference type="NCBI Taxonomy" id="89772"/>
    <lineage>
        <taxon>Bacteria</taxon>
        <taxon>Pseudomonadati</taxon>
        <taxon>Pseudomonadota</taxon>
        <taxon>Alphaproteobacteria</taxon>
        <taxon>Hyphomicrobiales</taxon>
        <taxon>Phyllobacteriaceae</taxon>
        <taxon>Aquamicrobium</taxon>
    </lineage>
</organism>
<feature type="transmembrane region" description="Helical" evidence="1">
    <location>
        <begin position="35"/>
        <end position="57"/>
    </location>
</feature>